<comment type="similarity">
    <text evidence="3">Belongs to the methyltransferase superfamily. Arsenite methyltransferase family.</text>
</comment>
<evidence type="ECO:0000256" key="2">
    <source>
        <dbReference type="ARBA" id="ARBA00022691"/>
    </source>
</evidence>
<dbReference type="AlphaFoldDB" id="A0A382PZ23"/>
<evidence type="ECO:0000256" key="3">
    <source>
        <dbReference type="ARBA" id="ARBA00034487"/>
    </source>
</evidence>
<evidence type="ECO:0000256" key="8">
    <source>
        <dbReference type="ARBA" id="ARBA00048428"/>
    </source>
</evidence>
<accession>A0A382PZ23</accession>
<evidence type="ECO:0000256" key="5">
    <source>
        <dbReference type="ARBA" id="ARBA00034545"/>
    </source>
</evidence>
<dbReference type="EC" id="2.1.1.137" evidence="4"/>
<dbReference type="CDD" id="cd02440">
    <property type="entry name" value="AdoMet_MTases"/>
    <property type="match status" value="1"/>
</dbReference>
<feature type="non-terminal residue" evidence="10">
    <location>
        <position position="1"/>
    </location>
</feature>
<keyword evidence="1" id="KW-0808">Transferase</keyword>
<reference evidence="10" key="1">
    <citation type="submission" date="2018-05" db="EMBL/GenBank/DDBJ databases">
        <authorList>
            <person name="Lanie J.A."/>
            <person name="Ng W.-L."/>
            <person name="Kazmierczak K.M."/>
            <person name="Andrzejewski T.M."/>
            <person name="Davidsen T.M."/>
            <person name="Wayne K.J."/>
            <person name="Tettelin H."/>
            <person name="Glass J.I."/>
            <person name="Rusch D."/>
            <person name="Podicherti R."/>
            <person name="Tsui H.-C.T."/>
            <person name="Winkler M.E."/>
        </authorList>
    </citation>
    <scope>NUCLEOTIDE SEQUENCE</scope>
</reference>
<dbReference type="PANTHER" id="PTHR43675:SF8">
    <property type="entry name" value="ARSENITE METHYLTRANSFERASE"/>
    <property type="match status" value="1"/>
</dbReference>
<evidence type="ECO:0000256" key="1">
    <source>
        <dbReference type="ARBA" id="ARBA00022679"/>
    </source>
</evidence>
<dbReference type="GO" id="GO:0030791">
    <property type="term" value="F:arsenite methyltransferase activity"/>
    <property type="evidence" value="ECO:0007669"/>
    <property type="project" value="UniProtKB-EC"/>
</dbReference>
<protein>
    <recommendedName>
        <fullName evidence="5">Arsenite methyltransferase</fullName>
        <ecNumber evidence="4">2.1.1.137</ecNumber>
    </recommendedName>
</protein>
<dbReference type="PANTHER" id="PTHR43675">
    <property type="entry name" value="ARSENITE METHYLTRANSFERASE"/>
    <property type="match status" value="1"/>
</dbReference>
<gene>
    <name evidence="10" type="ORF">METZ01_LOCUS331447</name>
</gene>
<dbReference type="InterPro" id="IPR026669">
    <property type="entry name" value="Arsenite_MeTrfase-like"/>
</dbReference>
<comment type="catalytic activity">
    <reaction evidence="6">
        <text>arsenic triglutathione + [thioredoxin]-dithiol + S-adenosyl-L-methionine + 2 H2O = methylarsonous acid + [thioredoxin]-disulfide + 3 glutathione + S-adenosyl-L-homocysteine + H(+)</text>
        <dbReference type="Rhea" id="RHEA:69460"/>
        <dbReference type="Rhea" id="RHEA-COMP:10698"/>
        <dbReference type="Rhea" id="RHEA-COMP:10700"/>
        <dbReference type="ChEBI" id="CHEBI:15377"/>
        <dbReference type="ChEBI" id="CHEBI:15378"/>
        <dbReference type="ChEBI" id="CHEBI:17826"/>
        <dbReference type="ChEBI" id="CHEBI:29950"/>
        <dbReference type="ChEBI" id="CHEBI:50058"/>
        <dbReference type="ChEBI" id="CHEBI:57856"/>
        <dbReference type="ChEBI" id="CHEBI:57925"/>
        <dbReference type="ChEBI" id="CHEBI:59789"/>
        <dbReference type="ChEBI" id="CHEBI:183640"/>
        <dbReference type="EC" id="2.1.1.137"/>
    </reaction>
</comment>
<dbReference type="SUPFAM" id="SSF53335">
    <property type="entry name" value="S-adenosyl-L-methionine-dependent methyltransferases"/>
    <property type="match status" value="1"/>
</dbReference>
<evidence type="ECO:0000256" key="7">
    <source>
        <dbReference type="ARBA" id="ARBA00047943"/>
    </source>
</evidence>
<dbReference type="Gene3D" id="3.40.50.150">
    <property type="entry name" value="Vaccinia Virus protein VP39"/>
    <property type="match status" value="1"/>
</dbReference>
<evidence type="ECO:0000256" key="4">
    <source>
        <dbReference type="ARBA" id="ARBA00034521"/>
    </source>
</evidence>
<dbReference type="InterPro" id="IPR025714">
    <property type="entry name" value="Methyltranfer_dom"/>
</dbReference>
<evidence type="ECO:0000259" key="9">
    <source>
        <dbReference type="Pfam" id="PF13847"/>
    </source>
</evidence>
<evidence type="ECO:0000256" key="6">
    <source>
        <dbReference type="ARBA" id="ARBA00047941"/>
    </source>
</evidence>
<organism evidence="10">
    <name type="scientific">marine metagenome</name>
    <dbReference type="NCBI Taxonomy" id="408172"/>
    <lineage>
        <taxon>unclassified sequences</taxon>
        <taxon>metagenomes</taxon>
        <taxon>ecological metagenomes</taxon>
    </lineage>
</organism>
<keyword evidence="2" id="KW-0949">S-adenosyl-L-methionine</keyword>
<dbReference type="EMBL" id="UINC01110827">
    <property type="protein sequence ID" value="SVC78593.1"/>
    <property type="molecule type" value="Genomic_DNA"/>
</dbReference>
<name>A0A382PZ23_9ZZZZ</name>
<dbReference type="InterPro" id="IPR029063">
    <property type="entry name" value="SAM-dependent_MTases_sf"/>
</dbReference>
<sequence length="212" mass="22395">LYNEGQLAGLPAESIAASAGCGNPTALAGLQPGERVLDLGSGGGIDCFLASQQVGETGKVTGLDMTPSMLELARANKAKLGITNVDFVQGEMEKMPIPDSTVDVIISNCVVCLSPDKDAVFTESFRVLSPGGRIHLSDVMALTTDGPSVSSPEDWVSCTAGAEHVDVYRDRLVRAGFKDIEFTSEQVDYMDKHPERPPTNTAGYKVVAHKPA</sequence>
<comment type="catalytic activity">
    <reaction evidence="7">
        <text>arsenic triglutathione + 2 [thioredoxin]-dithiol + 2 S-adenosyl-L-methionine + H2O = dimethylarsinous acid + 2 [thioredoxin]-disulfide + 3 glutathione + 2 S-adenosyl-L-homocysteine + 2 H(+)</text>
        <dbReference type="Rhea" id="RHEA:69464"/>
        <dbReference type="Rhea" id="RHEA-COMP:10698"/>
        <dbReference type="Rhea" id="RHEA-COMP:10700"/>
        <dbReference type="ChEBI" id="CHEBI:15377"/>
        <dbReference type="ChEBI" id="CHEBI:15378"/>
        <dbReference type="ChEBI" id="CHEBI:23808"/>
        <dbReference type="ChEBI" id="CHEBI:29950"/>
        <dbReference type="ChEBI" id="CHEBI:50058"/>
        <dbReference type="ChEBI" id="CHEBI:57856"/>
        <dbReference type="ChEBI" id="CHEBI:57925"/>
        <dbReference type="ChEBI" id="CHEBI:59789"/>
        <dbReference type="ChEBI" id="CHEBI:183640"/>
        <dbReference type="EC" id="2.1.1.137"/>
    </reaction>
</comment>
<dbReference type="Pfam" id="PF13847">
    <property type="entry name" value="Methyltransf_31"/>
    <property type="match status" value="1"/>
</dbReference>
<proteinExistence type="inferred from homology"/>
<evidence type="ECO:0000313" key="10">
    <source>
        <dbReference type="EMBL" id="SVC78593.1"/>
    </source>
</evidence>
<feature type="domain" description="Methyltransferase" evidence="9">
    <location>
        <begin position="31"/>
        <end position="140"/>
    </location>
</feature>
<comment type="catalytic activity">
    <reaction evidence="8">
        <text>arsenic triglutathione + 3 [thioredoxin]-dithiol + 3 S-adenosyl-L-methionine = trimethylarsine + 3 [thioredoxin]-disulfide + 3 glutathione + 3 S-adenosyl-L-homocysteine + 3 H(+)</text>
        <dbReference type="Rhea" id="RHEA:69432"/>
        <dbReference type="Rhea" id="RHEA-COMP:10698"/>
        <dbReference type="Rhea" id="RHEA-COMP:10700"/>
        <dbReference type="ChEBI" id="CHEBI:15378"/>
        <dbReference type="ChEBI" id="CHEBI:27130"/>
        <dbReference type="ChEBI" id="CHEBI:29950"/>
        <dbReference type="ChEBI" id="CHEBI:50058"/>
        <dbReference type="ChEBI" id="CHEBI:57856"/>
        <dbReference type="ChEBI" id="CHEBI:57925"/>
        <dbReference type="ChEBI" id="CHEBI:59789"/>
        <dbReference type="ChEBI" id="CHEBI:183640"/>
        <dbReference type="EC" id="2.1.1.137"/>
    </reaction>
</comment>